<dbReference type="PROSITE" id="PS00356">
    <property type="entry name" value="HTH_LACI_1"/>
    <property type="match status" value="1"/>
</dbReference>
<keyword evidence="3" id="KW-0238">DNA-binding</keyword>
<feature type="domain" description="HTH lacI-type" evidence="5">
    <location>
        <begin position="3"/>
        <end position="59"/>
    </location>
</feature>
<dbReference type="InterPro" id="IPR028082">
    <property type="entry name" value="Peripla_BP_I"/>
</dbReference>
<dbReference type="CDD" id="cd06267">
    <property type="entry name" value="PBP1_LacI_sugar_binding-like"/>
    <property type="match status" value="1"/>
</dbReference>
<dbReference type="SUPFAM" id="SSF53822">
    <property type="entry name" value="Periplasmic binding protein-like I"/>
    <property type="match status" value="1"/>
</dbReference>
<gene>
    <name evidence="6" type="primary">purR_3</name>
    <name evidence="6" type="ORF">ERS852491_03755</name>
</gene>
<dbReference type="SMART" id="SM00354">
    <property type="entry name" value="HTH_LACI"/>
    <property type="match status" value="1"/>
</dbReference>
<dbReference type="Gene3D" id="3.40.50.2300">
    <property type="match status" value="2"/>
</dbReference>
<keyword evidence="4" id="KW-0804">Transcription</keyword>
<evidence type="ECO:0000256" key="1">
    <source>
        <dbReference type="ARBA" id="ARBA00022491"/>
    </source>
</evidence>
<protein>
    <submittedName>
        <fullName evidence="6">Purine nucleotide synthesis repressor</fullName>
    </submittedName>
</protein>
<dbReference type="InterPro" id="IPR046335">
    <property type="entry name" value="LacI/GalR-like_sensor"/>
</dbReference>
<dbReference type="OrthoDB" id="43195at2"/>
<dbReference type="InterPro" id="IPR000843">
    <property type="entry name" value="HTH_LacI"/>
</dbReference>
<dbReference type="PANTHER" id="PTHR30146">
    <property type="entry name" value="LACI-RELATED TRANSCRIPTIONAL REPRESSOR"/>
    <property type="match status" value="1"/>
</dbReference>
<dbReference type="GO" id="GO:0003700">
    <property type="term" value="F:DNA-binding transcription factor activity"/>
    <property type="evidence" value="ECO:0007669"/>
    <property type="project" value="TreeGrafter"/>
</dbReference>
<dbReference type="PANTHER" id="PTHR30146:SF148">
    <property type="entry name" value="HTH-TYPE TRANSCRIPTIONAL REPRESSOR PURR-RELATED"/>
    <property type="match status" value="1"/>
</dbReference>
<evidence type="ECO:0000256" key="3">
    <source>
        <dbReference type="ARBA" id="ARBA00023125"/>
    </source>
</evidence>
<dbReference type="PROSITE" id="PS50932">
    <property type="entry name" value="HTH_LACI_2"/>
    <property type="match status" value="1"/>
</dbReference>
<dbReference type="RefSeq" id="WP_055154648.1">
    <property type="nucleotide sequence ID" value="NZ_CYZU01000044.1"/>
</dbReference>
<dbReference type="Proteomes" id="UP000095544">
    <property type="component" value="Unassembled WGS sequence"/>
</dbReference>
<dbReference type="SUPFAM" id="SSF47413">
    <property type="entry name" value="lambda repressor-like DNA-binding domains"/>
    <property type="match status" value="1"/>
</dbReference>
<keyword evidence="1" id="KW-0678">Repressor</keyword>
<organism evidence="6 7">
    <name type="scientific">Faecalicatena contorta</name>
    <dbReference type="NCBI Taxonomy" id="39482"/>
    <lineage>
        <taxon>Bacteria</taxon>
        <taxon>Bacillati</taxon>
        <taxon>Bacillota</taxon>
        <taxon>Clostridia</taxon>
        <taxon>Lachnospirales</taxon>
        <taxon>Lachnospiraceae</taxon>
        <taxon>Faecalicatena</taxon>
    </lineage>
</organism>
<dbReference type="Gene3D" id="1.10.260.40">
    <property type="entry name" value="lambda repressor-like DNA-binding domains"/>
    <property type="match status" value="1"/>
</dbReference>
<sequence length="352" mass="39627">MATKLSDVAERAGVSLTTVSRVINYDKTMNVTKETEEKIWESVHELGYKVKPKKRSTSNRSKNKNIGYIVTKDESSFDDSYFSDIIKGIEAELISKKCNLSFALSAEEFSAEELKEKCDSIDCDGIIFIGEVPFSICQHFYNKGIAAVEMLRGYDEFKNDRISINFERASYLLVDRMIQLGHKNIAFLGDTAGFTEGRINLFDYEGRFRGYVMALLANQISLSPEFIININWEMEKAYTETKKLLASQDNITAIFAANDKVAIGAMRAIQEHGYSIPEDISVTGCDNIEFSQYVTPPLTTIAYPRSELGREAVRILLEKIHSSDPITKSCTRNIQFAAQIIERKSVSVCPSN</sequence>
<dbReference type="CDD" id="cd01392">
    <property type="entry name" value="HTH_LacI"/>
    <property type="match status" value="1"/>
</dbReference>
<dbReference type="EMBL" id="CYZU01000044">
    <property type="protein sequence ID" value="CUO93262.1"/>
    <property type="molecule type" value="Genomic_DNA"/>
</dbReference>
<dbReference type="STRING" id="39482.ERS852491_03755"/>
<evidence type="ECO:0000313" key="6">
    <source>
        <dbReference type="EMBL" id="CUO93262.1"/>
    </source>
</evidence>
<dbReference type="Pfam" id="PF00356">
    <property type="entry name" value="LacI"/>
    <property type="match status" value="1"/>
</dbReference>
<evidence type="ECO:0000313" key="7">
    <source>
        <dbReference type="Proteomes" id="UP000095544"/>
    </source>
</evidence>
<keyword evidence="2" id="KW-0805">Transcription regulation</keyword>
<evidence type="ECO:0000256" key="4">
    <source>
        <dbReference type="ARBA" id="ARBA00023163"/>
    </source>
</evidence>
<dbReference type="InterPro" id="IPR010982">
    <property type="entry name" value="Lambda_DNA-bd_dom_sf"/>
</dbReference>
<proteinExistence type="predicted"/>
<dbReference type="AlphaFoldDB" id="A0A174J0F9"/>
<evidence type="ECO:0000256" key="2">
    <source>
        <dbReference type="ARBA" id="ARBA00023015"/>
    </source>
</evidence>
<dbReference type="PRINTS" id="PR00036">
    <property type="entry name" value="HTHLACI"/>
</dbReference>
<accession>A0A174J0F9</accession>
<reference evidence="6 7" key="1">
    <citation type="submission" date="2015-09" db="EMBL/GenBank/DDBJ databases">
        <authorList>
            <consortium name="Pathogen Informatics"/>
        </authorList>
    </citation>
    <scope>NUCLEOTIDE SEQUENCE [LARGE SCALE GENOMIC DNA]</scope>
    <source>
        <strain evidence="6 7">2789STDY5834876</strain>
    </source>
</reference>
<dbReference type="GO" id="GO:0000976">
    <property type="term" value="F:transcription cis-regulatory region binding"/>
    <property type="evidence" value="ECO:0007669"/>
    <property type="project" value="TreeGrafter"/>
</dbReference>
<name>A0A174J0F9_9FIRM</name>
<dbReference type="Pfam" id="PF13377">
    <property type="entry name" value="Peripla_BP_3"/>
    <property type="match status" value="1"/>
</dbReference>
<evidence type="ECO:0000259" key="5">
    <source>
        <dbReference type="PROSITE" id="PS50932"/>
    </source>
</evidence>